<feature type="signal peptide" evidence="1">
    <location>
        <begin position="1"/>
        <end position="21"/>
    </location>
</feature>
<protein>
    <submittedName>
        <fullName evidence="2">Uncharacterized protein</fullName>
    </submittedName>
</protein>
<reference evidence="2" key="1">
    <citation type="journal article" date="2018" name="Genome Biol.">
        <title>SKESA: strategic k-mer extension for scrupulous assemblies.</title>
        <authorList>
            <person name="Souvorov A."/>
            <person name="Agarwala R."/>
            <person name="Lipman D.J."/>
        </authorList>
    </citation>
    <scope>NUCLEOTIDE SEQUENCE</scope>
    <source>
        <strain evidence="2">BCW_3452</strain>
    </source>
</reference>
<evidence type="ECO:0000313" key="2">
    <source>
        <dbReference type="EMBL" id="HAS8538511.1"/>
    </source>
</evidence>
<dbReference type="EMBL" id="DACRBY010000001">
    <property type="protein sequence ID" value="HAS8538511.1"/>
    <property type="molecule type" value="Genomic_DNA"/>
</dbReference>
<sequence>MMNRKLKVILISLAFSASTLADENWFFDLSFDKLIDEQNVQKRIVSNGDIQSDGSYVWQFIPDSKLDVDFDYFATYVAPLTGSIISVEAIKNYDSYDKCALAMSYVETTKLDGYFEHFSKVENLKNKELAETKNSQDIAMYLNNSDDYVLQIGCIKSTIFPDKHALILSVSSEALQEKLKKEYTQYLVKN</sequence>
<feature type="chain" id="PRO_5034463019" evidence="1">
    <location>
        <begin position="22"/>
        <end position="190"/>
    </location>
</feature>
<comment type="caution">
    <text evidence="2">The sequence shown here is derived from an EMBL/GenBank/DDBJ whole genome shotgun (WGS) entry which is preliminary data.</text>
</comment>
<dbReference type="AlphaFoldDB" id="A0A8H9K5V2"/>
<proteinExistence type="predicted"/>
<gene>
    <name evidence="2" type="ORF">I7730_01765</name>
</gene>
<dbReference type="Proteomes" id="UP000863257">
    <property type="component" value="Unassembled WGS sequence"/>
</dbReference>
<keyword evidence="1" id="KW-0732">Signal</keyword>
<evidence type="ECO:0000256" key="1">
    <source>
        <dbReference type="SAM" id="SignalP"/>
    </source>
</evidence>
<accession>A0A8H9K5V2</accession>
<reference evidence="2" key="2">
    <citation type="submission" date="2019-01" db="EMBL/GenBank/DDBJ databases">
        <authorList>
            <consortium name="NCBI Pathogen Detection Project"/>
        </authorList>
    </citation>
    <scope>NUCLEOTIDE SEQUENCE</scope>
    <source>
        <strain evidence="2">BCW_3452</strain>
    </source>
</reference>
<name>A0A8H9K5V2_VIBVL</name>
<organism evidence="2">
    <name type="scientific">Vibrio vulnificus</name>
    <dbReference type="NCBI Taxonomy" id="672"/>
    <lineage>
        <taxon>Bacteria</taxon>
        <taxon>Pseudomonadati</taxon>
        <taxon>Pseudomonadota</taxon>
        <taxon>Gammaproteobacteria</taxon>
        <taxon>Vibrionales</taxon>
        <taxon>Vibrionaceae</taxon>
        <taxon>Vibrio</taxon>
    </lineage>
</organism>